<organism evidence="3 4">
    <name type="scientific">Deinococcus metalli</name>
    <dbReference type="NCBI Taxonomy" id="1141878"/>
    <lineage>
        <taxon>Bacteria</taxon>
        <taxon>Thermotogati</taxon>
        <taxon>Deinococcota</taxon>
        <taxon>Deinococci</taxon>
        <taxon>Deinococcales</taxon>
        <taxon>Deinococcaceae</taxon>
        <taxon>Deinococcus</taxon>
    </lineage>
</organism>
<dbReference type="EMBL" id="BNAJ01000008">
    <property type="protein sequence ID" value="GHF52550.1"/>
    <property type="molecule type" value="Genomic_DNA"/>
</dbReference>
<comment type="caution">
    <text evidence="3">The sequence shown here is derived from an EMBL/GenBank/DDBJ whole genome shotgun (WGS) entry which is preliminary data.</text>
</comment>
<keyword evidence="1" id="KW-0732">Signal</keyword>
<gene>
    <name evidence="2" type="ORF">GCM10017781_31140</name>
    <name evidence="3" type="ORF">HNQ07_003185</name>
</gene>
<name>A0A7W8KIL8_9DEIO</name>
<reference evidence="3 4" key="3">
    <citation type="submission" date="2020-08" db="EMBL/GenBank/DDBJ databases">
        <title>Genomic Encyclopedia of Type Strains, Phase IV (KMG-IV): sequencing the most valuable type-strain genomes for metagenomic binning, comparative biology and taxonomic classification.</title>
        <authorList>
            <person name="Goeker M."/>
        </authorList>
    </citation>
    <scope>NUCLEOTIDE SEQUENCE [LARGE SCALE GENOMIC DNA]</scope>
    <source>
        <strain evidence="3 4">DSM 27521</strain>
    </source>
</reference>
<accession>A0A7W8KIL8</accession>
<evidence type="ECO:0000256" key="1">
    <source>
        <dbReference type="SAM" id="SignalP"/>
    </source>
</evidence>
<feature type="chain" id="PRO_5030719754" evidence="1">
    <location>
        <begin position="23"/>
        <end position="159"/>
    </location>
</feature>
<reference evidence="5" key="2">
    <citation type="journal article" date="2019" name="Int. J. Syst. Evol. Microbiol.">
        <title>The Global Catalogue of Microorganisms (GCM) 10K type strain sequencing project: providing services to taxonomists for standard genome sequencing and annotation.</title>
        <authorList>
            <consortium name="The Broad Institute Genomics Platform"/>
            <consortium name="The Broad Institute Genome Sequencing Center for Infectious Disease"/>
            <person name="Wu L."/>
            <person name="Ma J."/>
        </authorList>
    </citation>
    <scope>NUCLEOTIDE SEQUENCE [LARGE SCALE GENOMIC DNA]</scope>
    <source>
        <strain evidence="5">CGMCC 1.18437</strain>
    </source>
</reference>
<evidence type="ECO:0000313" key="3">
    <source>
        <dbReference type="EMBL" id="MBB5377686.1"/>
    </source>
</evidence>
<evidence type="ECO:0000313" key="2">
    <source>
        <dbReference type="EMBL" id="GHF52550.1"/>
    </source>
</evidence>
<feature type="signal peptide" evidence="1">
    <location>
        <begin position="1"/>
        <end position="22"/>
    </location>
</feature>
<evidence type="ECO:0000313" key="4">
    <source>
        <dbReference type="Proteomes" id="UP000539473"/>
    </source>
</evidence>
<reference evidence="2" key="4">
    <citation type="submission" date="2024-05" db="EMBL/GenBank/DDBJ databases">
        <authorList>
            <person name="Sun Q."/>
            <person name="Zhou Y."/>
        </authorList>
    </citation>
    <scope>NUCLEOTIDE SEQUENCE</scope>
    <source>
        <strain evidence="2">CGMCC 1.18437</strain>
    </source>
</reference>
<dbReference type="Proteomes" id="UP000619376">
    <property type="component" value="Unassembled WGS sequence"/>
</dbReference>
<dbReference type="AlphaFoldDB" id="A0A7W8KIL8"/>
<proteinExistence type="predicted"/>
<dbReference type="Proteomes" id="UP000539473">
    <property type="component" value="Unassembled WGS sequence"/>
</dbReference>
<reference evidence="2" key="1">
    <citation type="journal article" date="2014" name="Int. J. Syst. Evol. Microbiol.">
        <title>Complete genome of a new Firmicutes species belonging to the dominant human colonic microbiota ('Ruminococcus bicirculans') reveals two chromosomes and a selective capacity to utilize plant glucans.</title>
        <authorList>
            <consortium name="NISC Comparative Sequencing Program"/>
            <person name="Wegmann U."/>
            <person name="Louis P."/>
            <person name="Goesmann A."/>
            <person name="Henrissat B."/>
            <person name="Duncan S.H."/>
            <person name="Flint H.J."/>
        </authorList>
    </citation>
    <scope>NUCLEOTIDE SEQUENCE</scope>
    <source>
        <strain evidence="2">CGMCC 1.18437</strain>
    </source>
</reference>
<keyword evidence="5" id="KW-1185">Reference proteome</keyword>
<sequence>MRAALRALSLGLWLLMAVPAGATTAPTLTFAQQAKKAEVIVRATLGTAATVTEGGAAYTVYPLTVAETLTGDAGTLPQYQGRPALYVLQGLADLPTLTAGQEVVALLYARRLDSPVVGFNQGLYPVSSGKVTGAKDAAGKDITDLGALRDAIRAAREAK</sequence>
<evidence type="ECO:0000313" key="5">
    <source>
        <dbReference type="Proteomes" id="UP000619376"/>
    </source>
</evidence>
<dbReference type="RefSeq" id="WP_229832086.1">
    <property type="nucleotide sequence ID" value="NZ_BNAJ01000008.1"/>
</dbReference>
<dbReference type="EMBL" id="JACHFK010000008">
    <property type="protein sequence ID" value="MBB5377686.1"/>
    <property type="molecule type" value="Genomic_DNA"/>
</dbReference>
<protein>
    <submittedName>
        <fullName evidence="3">Uncharacterized protein</fullName>
    </submittedName>
</protein>